<organism evidence="2 3">
    <name type="scientific">Thermomonas beijingensis</name>
    <dbReference type="NCBI Taxonomy" id="2872701"/>
    <lineage>
        <taxon>Bacteria</taxon>
        <taxon>Pseudomonadati</taxon>
        <taxon>Pseudomonadota</taxon>
        <taxon>Gammaproteobacteria</taxon>
        <taxon>Lysobacterales</taxon>
        <taxon>Lysobacteraceae</taxon>
        <taxon>Thermomonas</taxon>
    </lineage>
</organism>
<dbReference type="Pfam" id="PF00561">
    <property type="entry name" value="Abhydrolase_1"/>
    <property type="match status" value="1"/>
</dbReference>
<dbReference type="InterPro" id="IPR000073">
    <property type="entry name" value="AB_hydrolase_1"/>
</dbReference>
<dbReference type="SUPFAM" id="SSF53474">
    <property type="entry name" value="alpha/beta-Hydrolases"/>
    <property type="match status" value="1"/>
</dbReference>
<dbReference type="GO" id="GO:0016787">
    <property type="term" value="F:hydrolase activity"/>
    <property type="evidence" value="ECO:0007669"/>
    <property type="project" value="UniProtKB-KW"/>
</dbReference>
<evidence type="ECO:0000259" key="1">
    <source>
        <dbReference type="Pfam" id="PF00561"/>
    </source>
</evidence>
<dbReference type="PANTHER" id="PTHR37946:SF1">
    <property type="entry name" value="SLL1969 PROTEIN"/>
    <property type="match status" value="1"/>
</dbReference>
<dbReference type="RefSeq" id="WP_223626233.1">
    <property type="nucleotide sequence ID" value="NZ_JAIQDJ010000001.1"/>
</dbReference>
<reference evidence="2" key="1">
    <citation type="submission" date="2021-09" db="EMBL/GenBank/DDBJ databases">
        <authorList>
            <person name="Wu T."/>
            <person name="Guo S.Z."/>
        </authorList>
    </citation>
    <scope>NUCLEOTIDE SEQUENCE</scope>
    <source>
        <strain evidence="2">RSS-23</strain>
    </source>
</reference>
<sequence>MQPRVLLVHGLLNASWWLLPLALRLRKQGFATELFDYSSVWEGPEFALPRLRKRLLAQPPDALVGHSLGGLIALTALQQAEHPRVQRVVCLGSPLRGSETARCVAALPWARPLLGRSAGLLQTGVAEWRGTAEVGVVAGIAPRGMGCLFAHFKERSDGTVALEETRLPWLADHVALPCSHSGLVLSHSAARQTGHFLHHGQFAPTSEHTSRAADV</sequence>
<feature type="domain" description="AB hydrolase-1" evidence="1">
    <location>
        <begin position="37"/>
        <end position="101"/>
    </location>
</feature>
<comment type="caution">
    <text evidence="2">The sequence shown here is derived from an EMBL/GenBank/DDBJ whole genome shotgun (WGS) entry which is preliminary data.</text>
</comment>
<dbReference type="Proteomes" id="UP001430290">
    <property type="component" value="Unassembled WGS sequence"/>
</dbReference>
<protein>
    <submittedName>
        <fullName evidence="2">Alpha/beta fold hydrolase</fullName>
    </submittedName>
</protein>
<keyword evidence="2" id="KW-0378">Hydrolase</keyword>
<dbReference type="InterPro" id="IPR029058">
    <property type="entry name" value="AB_hydrolase_fold"/>
</dbReference>
<evidence type="ECO:0000313" key="2">
    <source>
        <dbReference type="EMBL" id="MBZ4185103.1"/>
    </source>
</evidence>
<evidence type="ECO:0000313" key="3">
    <source>
        <dbReference type="Proteomes" id="UP001430290"/>
    </source>
</evidence>
<gene>
    <name evidence="2" type="ORF">K7B09_02020</name>
</gene>
<name>A0ABS7TB85_9GAMM</name>
<dbReference type="PANTHER" id="PTHR37946">
    <property type="entry name" value="SLL1969 PROTEIN"/>
    <property type="match status" value="1"/>
</dbReference>
<dbReference type="Gene3D" id="3.40.50.1820">
    <property type="entry name" value="alpha/beta hydrolase"/>
    <property type="match status" value="1"/>
</dbReference>
<dbReference type="EMBL" id="JAIQDJ010000001">
    <property type="protein sequence ID" value="MBZ4185103.1"/>
    <property type="molecule type" value="Genomic_DNA"/>
</dbReference>
<proteinExistence type="predicted"/>
<keyword evidence="3" id="KW-1185">Reference proteome</keyword>
<accession>A0ABS7TB85</accession>